<evidence type="ECO:0000313" key="1">
    <source>
        <dbReference type="EMBL" id="POM64521.1"/>
    </source>
</evidence>
<dbReference type="OrthoDB" id="129026at2759"/>
<accession>A0A2P4XG49</accession>
<reference evidence="1 2" key="1">
    <citation type="journal article" date="2017" name="Genome Biol. Evol.">
        <title>Phytophthora megakarya and P. palmivora, closely related causal agents of cacao black pod rot, underwent increases in genome sizes and gene numbers by different mechanisms.</title>
        <authorList>
            <person name="Ali S.S."/>
            <person name="Shao J."/>
            <person name="Lary D.J."/>
            <person name="Kronmiller B."/>
            <person name="Shen D."/>
            <person name="Strem M.D."/>
            <person name="Amoako-Attah I."/>
            <person name="Akrofi A.Y."/>
            <person name="Begoude B.A."/>
            <person name="Ten Hoopen G.M."/>
            <person name="Coulibaly K."/>
            <person name="Kebe B.I."/>
            <person name="Melnick R.L."/>
            <person name="Guiltinan M.J."/>
            <person name="Tyler B.M."/>
            <person name="Meinhardt L.W."/>
            <person name="Bailey B.A."/>
        </authorList>
    </citation>
    <scope>NUCLEOTIDE SEQUENCE [LARGE SCALE GENOMIC DNA]</scope>
    <source>
        <strain evidence="2">sbr112.9</strain>
    </source>
</reference>
<keyword evidence="2" id="KW-1185">Reference proteome</keyword>
<name>A0A2P4XG49_9STRA</name>
<evidence type="ECO:0000313" key="2">
    <source>
        <dbReference type="Proteomes" id="UP000237271"/>
    </source>
</evidence>
<proteinExistence type="predicted"/>
<dbReference type="AlphaFoldDB" id="A0A2P4XG49"/>
<dbReference type="Proteomes" id="UP000237271">
    <property type="component" value="Unassembled WGS sequence"/>
</dbReference>
<comment type="caution">
    <text evidence="1">The sequence shown here is derived from an EMBL/GenBank/DDBJ whole genome shotgun (WGS) entry which is preliminary data.</text>
</comment>
<sequence>MKTEETLAHSWQQLRRSCRDLKKSAKLHVWLINGKSGDYVVNALKLGNNIETALENTKMEILWRYVELFNKFQPSKITAVGSLMTHYGDDVVLNALITAKQAQTQRVEDVVAKLRNELFKDWAMQYHPAKDVFKLLNLRNDGYTALRNSKLEMLSDYVTFLNRINFRKQSFVKSWRRRGEGELAVLLTTAIRSDSLHRLEYDRATELQTKLFQLWRDKEFNSMDALTKKLGEVHVAPSIKNLVAKQFKEFSQK</sequence>
<dbReference type="EMBL" id="NCKW01011085">
    <property type="protein sequence ID" value="POM64521.1"/>
    <property type="molecule type" value="Genomic_DNA"/>
</dbReference>
<organism evidence="1 2">
    <name type="scientific">Phytophthora palmivora</name>
    <dbReference type="NCBI Taxonomy" id="4796"/>
    <lineage>
        <taxon>Eukaryota</taxon>
        <taxon>Sar</taxon>
        <taxon>Stramenopiles</taxon>
        <taxon>Oomycota</taxon>
        <taxon>Peronosporomycetes</taxon>
        <taxon>Peronosporales</taxon>
        <taxon>Peronosporaceae</taxon>
        <taxon>Phytophthora</taxon>
    </lineage>
</organism>
<protein>
    <submittedName>
        <fullName evidence="1">Secreted RxLR effector peptide protein</fullName>
    </submittedName>
</protein>
<gene>
    <name evidence="1" type="ORF">PHPALM_19933</name>
</gene>